<dbReference type="SUPFAM" id="SSF54980">
    <property type="entry name" value="EF-G C-terminal domain-like"/>
    <property type="match status" value="1"/>
</dbReference>
<evidence type="ECO:0000313" key="5">
    <source>
        <dbReference type="Proteomes" id="UP000886817"/>
    </source>
</evidence>
<dbReference type="EMBL" id="DXEX01000118">
    <property type="protein sequence ID" value="HIX59112.1"/>
    <property type="molecule type" value="Genomic_DNA"/>
</dbReference>
<dbReference type="InterPro" id="IPR035647">
    <property type="entry name" value="EFG_III/V"/>
</dbReference>
<evidence type="ECO:0000256" key="1">
    <source>
        <dbReference type="ARBA" id="ARBA00007665"/>
    </source>
</evidence>
<reference evidence="4" key="1">
    <citation type="journal article" date="2021" name="PeerJ">
        <title>Extensive microbial diversity within the chicken gut microbiome revealed by metagenomics and culture.</title>
        <authorList>
            <person name="Gilroy R."/>
            <person name="Ravi A."/>
            <person name="Getino M."/>
            <person name="Pursley I."/>
            <person name="Horton D.L."/>
            <person name="Alikhan N.F."/>
            <person name="Baker D."/>
            <person name="Gharbi K."/>
            <person name="Hall N."/>
            <person name="Watson M."/>
            <person name="Adriaenssens E.M."/>
            <person name="Foster-Nyarko E."/>
            <person name="Jarju S."/>
            <person name="Secka A."/>
            <person name="Antonio M."/>
            <person name="Oren A."/>
            <person name="Chaudhuri R.R."/>
            <person name="La Ragione R."/>
            <person name="Hildebrand F."/>
            <person name="Pallen M.J."/>
        </authorList>
    </citation>
    <scope>NUCLEOTIDE SEQUENCE</scope>
    <source>
        <strain evidence="4">ChiSjej1B19-8411</strain>
    </source>
</reference>
<dbReference type="InterPro" id="IPR015796">
    <property type="entry name" value="Impact_YigZ-like"/>
</dbReference>
<dbReference type="PANTHER" id="PTHR16301">
    <property type="entry name" value="IMPACT-RELATED"/>
    <property type="match status" value="1"/>
</dbReference>
<dbReference type="PROSITE" id="PS00910">
    <property type="entry name" value="UPF0029"/>
    <property type="match status" value="1"/>
</dbReference>
<dbReference type="InterPro" id="IPR001498">
    <property type="entry name" value="Impact_N"/>
</dbReference>
<dbReference type="InterPro" id="IPR023582">
    <property type="entry name" value="Impact"/>
</dbReference>
<dbReference type="GO" id="GO:0006446">
    <property type="term" value="P:regulation of translational initiation"/>
    <property type="evidence" value="ECO:0007669"/>
    <property type="project" value="TreeGrafter"/>
</dbReference>
<dbReference type="GO" id="GO:0005737">
    <property type="term" value="C:cytoplasm"/>
    <property type="evidence" value="ECO:0007669"/>
    <property type="project" value="TreeGrafter"/>
</dbReference>
<evidence type="ECO:0000313" key="4">
    <source>
        <dbReference type="EMBL" id="HIX59112.1"/>
    </source>
</evidence>
<reference evidence="4" key="2">
    <citation type="submission" date="2021-04" db="EMBL/GenBank/DDBJ databases">
        <authorList>
            <person name="Gilroy R."/>
        </authorList>
    </citation>
    <scope>NUCLEOTIDE SEQUENCE</scope>
    <source>
        <strain evidence="4">ChiSjej1B19-8411</strain>
    </source>
</reference>
<gene>
    <name evidence="4" type="ORF">IAA45_05280</name>
</gene>
<comment type="similarity">
    <text evidence="1">Belongs to the IMPACT family.</text>
</comment>
<evidence type="ECO:0000259" key="2">
    <source>
        <dbReference type="Pfam" id="PF01205"/>
    </source>
</evidence>
<evidence type="ECO:0000259" key="3">
    <source>
        <dbReference type="Pfam" id="PF09186"/>
    </source>
</evidence>
<dbReference type="AlphaFoldDB" id="A0A9D1WHU6"/>
<proteinExistence type="inferred from homology"/>
<dbReference type="SUPFAM" id="SSF54211">
    <property type="entry name" value="Ribosomal protein S5 domain 2-like"/>
    <property type="match status" value="1"/>
</dbReference>
<dbReference type="InterPro" id="IPR020568">
    <property type="entry name" value="Ribosomal_Su5_D2-typ_SF"/>
</dbReference>
<comment type="caution">
    <text evidence="4">The sequence shown here is derived from an EMBL/GenBank/DDBJ whole genome shotgun (WGS) entry which is preliminary data.</text>
</comment>
<dbReference type="InterPro" id="IPR036956">
    <property type="entry name" value="Impact_N_sf"/>
</dbReference>
<name>A0A9D1WHU6_9FIRM</name>
<dbReference type="Gene3D" id="3.30.230.30">
    <property type="entry name" value="Impact, N-terminal domain"/>
    <property type="match status" value="1"/>
</dbReference>
<feature type="domain" description="Impact N-terminal" evidence="2">
    <location>
        <begin position="19"/>
        <end position="123"/>
    </location>
</feature>
<protein>
    <submittedName>
        <fullName evidence="4">YigZ family protein</fullName>
    </submittedName>
</protein>
<dbReference type="InterPro" id="IPR015269">
    <property type="entry name" value="UPF0029_Impact_C"/>
</dbReference>
<sequence>MLEHYKTVYEGGQGEITEKKSRFICNVKLTETEEEALAFIEEMKKKYWDARHNCYAYVIGERGEWTRCSDDGEPSGTAGRPMLDVLQGEELHNVTVVVTRYFGGILLGTGGLVRAYSGAVQEGLRNSRLIEKKRGFLLEVTTDYNGLGKIQYLAGEREIPVIHAEYTEKVVMQLLVPAGRLQEMEKAVTEATSGRAGMRREKELYFAKLDGEYLLFEH</sequence>
<organism evidence="4 5">
    <name type="scientific">Candidatus Blautia gallistercoris</name>
    <dbReference type="NCBI Taxonomy" id="2838490"/>
    <lineage>
        <taxon>Bacteria</taxon>
        <taxon>Bacillati</taxon>
        <taxon>Bacillota</taxon>
        <taxon>Clostridia</taxon>
        <taxon>Lachnospirales</taxon>
        <taxon>Lachnospiraceae</taxon>
        <taxon>Blautia</taxon>
    </lineage>
</organism>
<dbReference type="PANTHER" id="PTHR16301:SF20">
    <property type="entry name" value="IMPACT FAMILY MEMBER YIGZ"/>
    <property type="match status" value="1"/>
</dbReference>
<dbReference type="InterPro" id="IPR020569">
    <property type="entry name" value="UPF0029_Impact_CS"/>
</dbReference>
<dbReference type="NCBIfam" id="TIGR00257">
    <property type="entry name" value="IMPACT_YIGZ"/>
    <property type="match status" value="1"/>
</dbReference>
<accession>A0A9D1WHU6</accession>
<feature type="domain" description="UPF0029" evidence="3">
    <location>
        <begin position="140"/>
        <end position="195"/>
    </location>
</feature>
<dbReference type="Gene3D" id="3.30.70.240">
    <property type="match status" value="1"/>
</dbReference>
<dbReference type="Proteomes" id="UP000886817">
    <property type="component" value="Unassembled WGS sequence"/>
</dbReference>
<dbReference type="Pfam" id="PF09186">
    <property type="entry name" value="DUF1949"/>
    <property type="match status" value="1"/>
</dbReference>
<dbReference type="Pfam" id="PF01205">
    <property type="entry name" value="Impact_N"/>
    <property type="match status" value="1"/>
</dbReference>